<dbReference type="InterPro" id="IPR011766">
    <property type="entry name" value="TPP_enzyme_TPP-bd"/>
</dbReference>
<dbReference type="Pfam" id="PF02775">
    <property type="entry name" value="TPP_enzyme_C"/>
    <property type="match status" value="1"/>
</dbReference>
<dbReference type="CDD" id="cd00568">
    <property type="entry name" value="TPP_enzymes"/>
    <property type="match status" value="1"/>
</dbReference>
<evidence type="ECO:0000256" key="2">
    <source>
        <dbReference type="ARBA" id="ARBA00007812"/>
    </source>
</evidence>
<evidence type="ECO:0000313" key="10">
    <source>
        <dbReference type="Proteomes" id="UP000253529"/>
    </source>
</evidence>
<accession>A0A366FTV0</accession>
<dbReference type="GO" id="GO:0009099">
    <property type="term" value="P:L-valine biosynthetic process"/>
    <property type="evidence" value="ECO:0007669"/>
    <property type="project" value="TreeGrafter"/>
</dbReference>
<organism evidence="9 10">
    <name type="scientific">Roseiarcus fermentans</name>
    <dbReference type="NCBI Taxonomy" id="1473586"/>
    <lineage>
        <taxon>Bacteria</taxon>
        <taxon>Pseudomonadati</taxon>
        <taxon>Pseudomonadota</taxon>
        <taxon>Alphaproteobacteria</taxon>
        <taxon>Hyphomicrobiales</taxon>
        <taxon>Roseiarcaceae</taxon>
        <taxon>Roseiarcus</taxon>
    </lineage>
</organism>
<evidence type="ECO:0000256" key="5">
    <source>
        <dbReference type="SAM" id="MobiDB-lite"/>
    </source>
</evidence>
<evidence type="ECO:0000259" key="7">
    <source>
        <dbReference type="Pfam" id="PF02775"/>
    </source>
</evidence>
<dbReference type="CDD" id="cd07035">
    <property type="entry name" value="TPP_PYR_POX_like"/>
    <property type="match status" value="1"/>
</dbReference>
<dbReference type="GO" id="GO:0000287">
    <property type="term" value="F:magnesium ion binding"/>
    <property type="evidence" value="ECO:0007669"/>
    <property type="project" value="InterPro"/>
</dbReference>
<dbReference type="GO" id="GO:0009097">
    <property type="term" value="P:isoleucine biosynthetic process"/>
    <property type="evidence" value="ECO:0007669"/>
    <property type="project" value="TreeGrafter"/>
</dbReference>
<evidence type="ECO:0000256" key="1">
    <source>
        <dbReference type="ARBA" id="ARBA00001964"/>
    </source>
</evidence>
<dbReference type="GO" id="GO:0005948">
    <property type="term" value="C:acetolactate synthase complex"/>
    <property type="evidence" value="ECO:0007669"/>
    <property type="project" value="TreeGrafter"/>
</dbReference>
<dbReference type="Proteomes" id="UP000253529">
    <property type="component" value="Unassembled WGS sequence"/>
</dbReference>
<dbReference type="GO" id="GO:0050660">
    <property type="term" value="F:flavin adenine dinucleotide binding"/>
    <property type="evidence" value="ECO:0007669"/>
    <property type="project" value="TreeGrafter"/>
</dbReference>
<feature type="region of interest" description="Disordered" evidence="5">
    <location>
        <begin position="556"/>
        <end position="589"/>
    </location>
</feature>
<evidence type="ECO:0000256" key="4">
    <source>
        <dbReference type="RuleBase" id="RU362132"/>
    </source>
</evidence>
<reference evidence="9 10" key="1">
    <citation type="submission" date="2018-06" db="EMBL/GenBank/DDBJ databases">
        <title>Genomic Encyclopedia of Type Strains, Phase IV (KMG-IV): sequencing the most valuable type-strain genomes for metagenomic binning, comparative biology and taxonomic classification.</title>
        <authorList>
            <person name="Goeker M."/>
        </authorList>
    </citation>
    <scope>NUCLEOTIDE SEQUENCE [LARGE SCALE GENOMIC DNA]</scope>
    <source>
        <strain evidence="9 10">DSM 24875</strain>
    </source>
</reference>
<dbReference type="OrthoDB" id="4494979at2"/>
<evidence type="ECO:0000259" key="6">
    <source>
        <dbReference type="Pfam" id="PF00205"/>
    </source>
</evidence>
<dbReference type="RefSeq" id="WP_113887189.1">
    <property type="nucleotide sequence ID" value="NZ_QNRK01000001.1"/>
</dbReference>
<evidence type="ECO:0000313" key="9">
    <source>
        <dbReference type="EMBL" id="RBP18113.1"/>
    </source>
</evidence>
<dbReference type="PANTHER" id="PTHR18968:SF13">
    <property type="entry name" value="ACETOLACTATE SYNTHASE CATALYTIC SUBUNIT, MITOCHONDRIAL"/>
    <property type="match status" value="1"/>
</dbReference>
<feature type="compositionally biased region" description="Basic and acidic residues" evidence="5">
    <location>
        <begin position="563"/>
        <end position="573"/>
    </location>
</feature>
<dbReference type="PANTHER" id="PTHR18968">
    <property type="entry name" value="THIAMINE PYROPHOSPHATE ENZYMES"/>
    <property type="match status" value="1"/>
</dbReference>
<feature type="domain" description="Thiamine pyrophosphate enzyme TPP-binding" evidence="7">
    <location>
        <begin position="400"/>
        <end position="548"/>
    </location>
</feature>
<dbReference type="SUPFAM" id="SSF52518">
    <property type="entry name" value="Thiamin diphosphate-binding fold (THDP-binding)"/>
    <property type="match status" value="2"/>
</dbReference>
<dbReference type="InterPro" id="IPR012001">
    <property type="entry name" value="Thiamin_PyroP_enz_TPP-bd_dom"/>
</dbReference>
<gene>
    <name evidence="9" type="ORF">DFR50_10155</name>
</gene>
<protein>
    <submittedName>
        <fullName evidence="9">Acetolactate synthase-1/2/3 large subunit</fullName>
    </submittedName>
</protein>
<dbReference type="InterPro" id="IPR029035">
    <property type="entry name" value="DHS-like_NAD/FAD-binding_dom"/>
</dbReference>
<dbReference type="InterPro" id="IPR012000">
    <property type="entry name" value="Thiamin_PyroP_enz_cen_dom"/>
</dbReference>
<dbReference type="InterPro" id="IPR045229">
    <property type="entry name" value="TPP_enz"/>
</dbReference>
<dbReference type="GO" id="GO:0003984">
    <property type="term" value="F:acetolactate synthase activity"/>
    <property type="evidence" value="ECO:0007669"/>
    <property type="project" value="TreeGrafter"/>
</dbReference>
<sequence>MAHMGDFLTEMLIAYGVKCVFGMPGGQTSALYEGLATRQSRIRHVLVRDERNAVYAADAFARMTGRPGVCDVTVGPGCTKLTDGFVEALNASIPLIAIVGDLPRDWLPLKAKGVASQGFDQLGFLKSIAKDAWIVPTASAFPEMVRLAFRAATAPRPGPVALIIPHDVFDADWDEDRRPVVADDRYACAPAHRSRPLPEPIERAVEQIARAKRPMIVAGGGVHGSGAYDELEALAQKADALVATSLTGKGAFCETSNRSVGVLNPMGSRAALALAPAADLIVWCGSKASQNTANNWTLPTAEQATITIDDDPQEHGRTFRPTVALFGDVRSTLRELTPRLTQNSNAEWLERAETQRRAHEAALDEDSRSDALPLHPARVLREIAARLAPDDIVVSDASFSSGWIGQYLPARKAARRFLYARGQGSLGYAVPGSLGAALSAPGARIVTVSGDGGFSFYIGELATQAQLGLPVVNVVFNNGVLGWLAMWEQVFYNNTRLSVDLESNRARPSYAAAATGLGLKGLQIESPGDIATALDEAFAFDGPSVVEVRTDPNATPIHSLRRRLQDPNPDRKRPGTVYQLRDWKRSPSL</sequence>
<evidence type="ECO:0000259" key="8">
    <source>
        <dbReference type="Pfam" id="PF02776"/>
    </source>
</evidence>
<evidence type="ECO:0000256" key="3">
    <source>
        <dbReference type="ARBA" id="ARBA00023052"/>
    </source>
</evidence>
<comment type="cofactor">
    <cofactor evidence="1">
        <name>thiamine diphosphate</name>
        <dbReference type="ChEBI" id="CHEBI:58937"/>
    </cofactor>
</comment>
<name>A0A366FTV0_9HYPH</name>
<dbReference type="InterPro" id="IPR029061">
    <property type="entry name" value="THDP-binding"/>
</dbReference>
<proteinExistence type="inferred from homology"/>
<comment type="similarity">
    <text evidence="2 4">Belongs to the TPP enzyme family.</text>
</comment>
<feature type="domain" description="Thiamine pyrophosphate enzyme central" evidence="6">
    <location>
        <begin position="201"/>
        <end position="336"/>
    </location>
</feature>
<dbReference type="Pfam" id="PF02776">
    <property type="entry name" value="TPP_enzyme_N"/>
    <property type="match status" value="1"/>
</dbReference>
<comment type="caution">
    <text evidence="9">The sequence shown here is derived from an EMBL/GenBank/DDBJ whole genome shotgun (WGS) entry which is preliminary data.</text>
</comment>
<dbReference type="SUPFAM" id="SSF52467">
    <property type="entry name" value="DHS-like NAD/FAD-binding domain"/>
    <property type="match status" value="1"/>
</dbReference>
<keyword evidence="3 4" id="KW-0786">Thiamine pyrophosphate</keyword>
<dbReference type="GO" id="GO:0030976">
    <property type="term" value="F:thiamine pyrophosphate binding"/>
    <property type="evidence" value="ECO:0007669"/>
    <property type="project" value="InterPro"/>
</dbReference>
<dbReference type="Gene3D" id="3.40.50.970">
    <property type="match status" value="2"/>
</dbReference>
<dbReference type="InterPro" id="IPR000399">
    <property type="entry name" value="TPP-bd_CS"/>
</dbReference>
<dbReference type="AlphaFoldDB" id="A0A366FTV0"/>
<dbReference type="PROSITE" id="PS00187">
    <property type="entry name" value="TPP_ENZYMES"/>
    <property type="match status" value="1"/>
</dbReference>
<feature type="domain" description="Thiamine pyrophosphate enzyme N-terminal TPP-binding" evidence="8">
    <location>
        <begin position="4"/>
        <end position="121"/>
    </location>
</feature>
<keyword evidence="10" id="KW-1185">Reference proteome</keyword>
<dbReference type="Pfam" id="PF00205">
    <property type="entry name" value="TPP_enzyme_M"/>
    <property type="match status" value="1"/>
</dbReference>
<dbReference type="Gene3D" id="3.40.50.1220">
    <property type="entry name" value="TPP-binding domain"/>
    <property type="match status" value="1"/>
</dbReference>
<dbReference type="EMBL" id="QNRK01000001">
    <property type="protein sequence ID" value="RBP18113.1"/>
    <property type="molecule type" value="Genomic_DNA"/>
</dbReference>